<protein>
    <submittedName>
        <fullName evidence="2">Uncharacterized protein</fullName>
    </submittedName>
</protein>
<evidence type="ECO:0000313" key="3">
    <source>
        <dbReference type="Proteomes" id="UP000265000"/>
    </source>
</evidence>
<proteinExistence type="predicted"/>
<sequence length="156" mass="17442">MSIDKTDRFIITGFSENKQNKKRSIHLKQPSLIAVVAIGHIHGNQEGRCGHKDQLETPEANVGHWEELIIADVLARVAGEIGLLVSPDALRSYDQHHDSENEQHREPDLPQGGGVTVGADQLSVQSRPRHPVRNRVYRKTGKIRHNYIQVISTHSG</sequence>
<name>A0A3Q2PIV7_FUNHE</name>
<feature type="compositionally biased region" description="Basic and acidic residues" evidence="1">
    <location>
        <begin position="94"/>
        <end position="108"/>
    </location>
</feature>
<organism evidence="2 3">
    <name type="scientific">Fundulus heteroclitus</name>
    <name type="common">Killifish</name>
    <name type="synonym">Mummichog</name>
    <dbReference type="NCBI Taxonomy" id="8078"/>
    <lineage>
        <taxon>Eukaryota</taxon>
        <taxon>Metazoa</taxon>
        <taxon>Chordata</taxon>
        <taxon>Craniata</taxon>
        <taxon>Vertebrata</taxon>
        <taxon>Euteleostomi</taxon>
        <taxon>Actinopterygii</taxon>
        <taxon>Neopterygii</taxon>
        <taxon>Teleostei</taxon>
        <taxon>Neoteleostei</taxon>
        <taxon>Acanthomorphata</taxon>
        <taxon>Ovalentaria</taxon>
        <taxon>Atherinomorphae</taxon>
        <taxon>Cyprinodontiformes</taxon>
        <taxon>Fundulidae</taxon>
        <taxon>Fundulus</taxon>
    </lineage>
</organism>
<dbReference type="STRING" id="8078.ENSFHEP00000013091"/>
<dbReference type="GeneTree" id="ENSGT00980000199433"/>
<dbReference type="Ensembl" id="ENSFHET00000020558.1">
    <property type="protein sequence ID" value="ENSFHEP00000013091.1"/>
    <property type="gene ID" value="ENSFHEG00000014593.1"/>
</dbReference>
<evidence type="ECO:0000256" key="1">
    <source>
        <dbReference type="SAM" id="MobiDB-lite"/>
    </source>
</evidence>
<reference evidence="2" key="2">
    <citation type="submission" date="2025-09" db="UniProtKB">
        <authorList>
            <consortium name="Ensembl"/>
        </authorList>
    </citation>
    <scope>IDENTIFICATION</scope>
</reference>
<dbReference type="Proteomes" id="UP000265000">
    <property type="component" value="Unplaced"/>
</dbReference>
<reference evidence="2" key="1">
    <citation type="submission" date="2025-08" db="UniProtKB">
        <authorList>
            <consortium name="Ensembl"/>
        </authorList>
    </citation>
    <scope>IDENTIFICATION</scope>
</reference>
<feature type="region of interest" description="Disordered" evidence="1">
    <location>
        <begin position="94"/>
        <end position="129"/>
    </location>
</feature>
<evidence type="ECO:0000313" key="2">
    <source>
        <dbReference type="Ensembl" id="ENSFHEP00000013091.1"/>
    </source>
</evidence>
<dbReference type="AlphaFoldDB" id="A0A3Q2PIV7"/>
<accession>A0A3Q2PIV7</accession>
<keyword evidence="3" id="KW-1185">Reference proteome</keyword>